<protein>
    <submittedName>
        <fullName evidence="1">Uncharacterized protein</fullName>
    </submittedName>
</protein>
<dbReference type="AlphaFoldDB" id="A0ABD7J4S7"/>
<dbReference type="EMBL" id="RKMZ01000001">
    <property type="protein sequence ID" value="ROX35428.1"/>
    <property type="molecule type" value="Genomic_DNA"/>
</dbReference>
<sequence>MEEFNKLLQSNNYSQIKMEENNMFKNGKILSAKGVMISYINIMNGKNRKRDQKKAAKDLLKMKQHLIKEGLWDANEARILDLLS</sequence>
<evidence type="ECO:0000313" key="1">
    <source>
        <dbReference type="EMBL" id="ROX35428.1"/>
    </source>
</evidence>
<dbReference type="Proteomes" id="UP000281488">
    <property type="component" value="Unassembled WGS sequence"/>
</dbReference>
<proteinExistence type="predicted"/>
<gene>
    <name evidence="1" type="ORF">EGW16_03540</name>
</gene>
<name>A0ABD7J4S7_ENTFL</name>
<accession>A0ABD7J4S7</accession>
<comment type="caution">
    <text evidence="1">The sequence shown here is derived from an EMBL/GenBank/DDBJ whole genome shotgun (WGS) entry which is preliminary data.</text>
</comment>
<dbReference type="RefSeq" id="WP_010709307.1">
    <property type="nucleotide sequence ID" value="NZ_CABGRD010000015.1"/>
</dbReference>
<organism evidence="1 2">
    <name type="scientific">Enterococcus faecalis</name>
    <name type="common">Streptococcus faecalis</name>
    <dbReference type="NCBI Taxonomy" id="1351"/>
    <lineage>
        <taxon>Bacteria</taxon>
        <taxon>Bacillati</taxon>
        <taxon>Bacillota</taxon>
        <taxon>Bacilli</taxon>
        <taxon>Lactobacillales</taxon>
        <taxon>Enterococcaceae</taxon>
        <taxon>Enterococcus</taxon>
    </lineage>
</organism>
<evidence type="ECO:0000313" key="2">
    <source>
        <dbReference type="Proteomes" id="UP000281488"/>
    </source>
</evidence>
<reference evidence="1 2" key="1">
    <citation type="submission" date="2018-10" db="EMBL/GenBank/DDBJ databases">
        <title>Genotypes and phenotypes of Enterococci isolated from broiler chickens.</title>
        <authorList>
            <person name="Muhammad A.R."/>
            <person name="Diarra M.S."/>
        </authorList>
    </citation>
    <scope>NUCLEOTIDE SEQUENCE [LARGE SCALE GENOMIC DNA]</scope>
    <source>
        <strain evidence="1 2">LIT2 A36'</strain>
    </source>
</reference>